<keyword evidence="3" id="KW-0732">Signal</keyword>
<dbReference type="GO" id="GO:0008810">
    <property type="term" value="F:cellulase activity"/>
    <property type="evidence" value="ECO:0007669"/>
    <property type="project" value="InterPro"/>
</dbReference>
<feature type="chain" id="PRO_5007874028" evidence="3">
    <location>
        <begin position="18"/>
        <end position="260"/>
    </location>
</feature>
<keyword evidence="2" id="KW-0119">Carbohydrate metabolism</keyword>
<sequence length="260" mass="27819">MFYSTLLCLLFAGLAGALPLSPSSLVKRFGQTLTAQWQCEGEDGAAYFMCLNLWGQATATSGYQTAQQTNATANNVAWTTSWNWTGGPGSVKSYSNVALQANLPVQLSAITSAWTNWQWQYTASNALVADVSYDIWFANSPVSPPSAAQSVPNVSTYEIMIWLGSSGLSPIGAPVATHYIAGATWTLWQGMNNNWTVFSFVRNGTDITNFSGNLNDFFTCLTGQHGVSTAQYLVAVQAGTEPVMGSATLQTNVFNVAVTS</sequence>
<protein>
    <submittedName>
        <fullName evidence="4">Glycoside hydrolase family 12 protein</fullName>
    </submittedName>
</protein>
<gene>
    <name evidence="4" type="ORF">FIBSPDRAFT_893800</name>
</gene>
<accession>A0A166GR06</accession>
<dbReference type="STRING" id="436010.A0A166GR06"/>
<dbReference type="InterPro" id="IPR013320">
    <property type="entry name" value="ConA-like_dom_sf"/>
</dbReference>
<evidence type="ECO:0000313" key="4">
    <source>
        <dbReference type="EMBL" id="KZP18081.1"/>
    </source>
</evidence>
<dbReference type="AlphaFoldDB" id="A0A166GR06"/>
<dbReference type="PANTHER" id="PTHR34002">
    <property type="entry name" value="BLR1656 PROTEIN"/>
    <property type="match status" value="1"/>
</dbReference>
<dbReference type="EMBL" id="KV417576">
    <property type="protein sequence ID" value="KZP18081.1"/>
    <property type="molecule type" value="Genomic_DNA"/>
</dbReference>
<dbReference type="PANTHER" id="PTHR34002:SF9">
    <property type="entry name" value="XYLOGLUCAN-SPECIFIC ENDO-BETA-1,4-GLUCANASE A"/>
    <property type="match status" value="1"/>
</dbReference>
<dbReference type="InterPro" id="IPR013319">
    <property type="entry name" value="GH11/12"/>
</dbReference>
<dbReference type="InterPro" id="IPR002594">
    <property type="entry name" value="GH12"/>
</dbReference>
<evidence type="ECO:0000256" key="2">
    <source>
        <dbReference type="RuleBase" id="RU361163"/>
    </source>
</evidence>
<evidence type="ECO:0000256" key="3">
    <source>
        <dbReference type="SAM" id="SignalP"/>
    </source>
</evidence>
<proteinExistence type="inferred from homology"/>
<name>A0A166GR06_9AGAM</name>
<keyword evidence="5" id="KW-1185">Reference proteome</keyword>
<organism evidence="4 5">
    <name type="scientific">Athelia psychrophila</name>
    <dbReference type="NCBI Taxonomy" id="1759441"/>
    <lineage>
        <taxon>Eukaryota</taxon>
        <taxon>Fungi</taxon>
        <taxon>Dikarya</taxon>
        <taxon>Basidiomycota</taxon>
        <taxon>Agaricomycotina</taxon>
        <taxon>Agaricomycetes</taxon>
        <taxon>Agaricomycetidae</taxon>
        <taxon>Atheliales</taxon>
        <taxon>Atheliaceae</taxon>
        <taxon>Athelia</taxon>
    </lineage>
</organism>
<evidence type="ECO:0000256" key="1">
    <source>
        <dbReference type="ARBA" id="ARBA00005519"/>
    </source>
</evidence>
<feature type="signal peptide" evidence="3">
    <location>
        <begin position="1"/>
        <end position="17"/>
    </location>
</feature>
<reference evidence="4 5" key="1">
    <citation type="journal article" date="2016" name="Mol. Biol. Evol.">
        <title>Comparative Genomics of Early-Diverging Mushroom-Forming Fungi Provides Insights into the Origins of Lignocellulose Decay Capabilities.</title>
        <authorList>
            <person name="Nagy L.G."/>
            <person name="Riley R."/>
            <person name="Tritt A."/>
            <person name="Adam C."/>
            <person name="Daum C."/>
            <person name="Floudas D."/>
            <person name="Sun H."/>
            <person name="Yadav J.S."/>
            <person name="Pangilinan J."/>
            <person name="Larsson K.H."/>
            <person name="Matsuura K."/>
            <person name="Barry K."/>
            <person name="Labutti K."/>
            <person name="Kuo R."/>
            <person name="Ohm R.A."/>
            <person name="Bhattacharya S.S."/>
            <person name="Shirouzu T."/>
            <person name="Yoshinaga Y."/>
            <person name="Martin F.M."/>
            <person name="Grigoriev I.V."/>
            <person name="Hibbett D.S."/>
        </authorList>
    </citation>
    <scope>NUCLEOTIDE SEQUENCE [LARGE SCALE GENOMIC DNA]</scope>
    <source>
        <strain evidence="4 5">CBS 109695</strain>
    </source>
</reference>
<evidence type="ECO:0000313" key="5">
    <source>
        <dbReference type="Proteomes" id="UP000076532"/>
    </source>
</evidence>
<dbReference type="GO" id="GO:0000272">
    <property type="term" value="P:polysaccharide catabolic process"/>
    <property type="evidence" value="ECO:0007669"/>
    <property type="project" value="UniProtKB-KW"/>
</dbReference>
<comment type="similarity">
    <text evidence="1 2">Belongs to the glycosyl hydrolase 12 (cellulase H) family.</text>
</comment>
<keyword evidence="2" id="KW-0326">Glycosidase</keyword>
<dbReference type="OrthoDB" id="89349at2759"/>
<dbReference type="Pfam" id="PF01670">
    <property type="entry name" value="Glyco_hydro_12"/>
    <property type="match status" value="1"/>
</dbReference>
<keyword evidence="2" id="KW-0624">Polysaccharide degradation</keyword>
<keyword evidence="2 4" id="KW-0378">Hydrolase</keyword>
<dbReference type="Proteomes" id="UP000076532">
    <property type="component" value="Unassembled WGS sequence"/>
</dbReference>
<dbReference type="Gene3D" id="2.60.120.180">
    <property type="match status" value="1"/>
</dbReference>
<dbReference type="SUPFAM" id="SSF49899">
    <property type="entry name" value="Concanavalin A-like lectins/glucanases"/>
    <property type="match status" value="1"/>
</dbReference>